<evidence type="ECO:0000313" key="2">
    <source>
        <dbReference type="EMBL" id="MCH4813428.1"/>
    </source>
</evidence>
<keyword evidence="1" id="KW-0472">Membrane</keyword>
<evidence type="ECO:0000256" key="1">
    <source>
        <dbReference type="SAM" id="Phobius"/>
    </source>
</evidence>
<keyword evidence="3" id="KW-1185">Reference proteome</keyword>
<keyword evidence="1" id="KW-0812">Transmembrane</keyword>
<feature type="transmembrane region" description="Helical" evidence="1">
    <location>
        <begin position="33"/>
        <end position="52"/>
    </location>
</feature>
<keyword evidence="1" id="KW-1133">Transmembrane helix</keyword>
<proteinExistence type="predicted"/>
<organism evidence="2 3">
    <name type="scientific">Vreelandella neptunia</name>
    <dbReference type="NCBI Taxonomy" id="115551"/>
    <lineage>
        <taxon>Bacteria</taxon>
        <taxon>Pseudomonadati</taxon>
        <taxon>Pseudomonadota</taxon>
        <taxon>Gammaproteobacteria</taxon>
        <taxon>Oceanospirillales</taxon>
        <taxon>Halomonadaceae</taxon>
        <taxon>Vreelandella</taxon>
    </lineage>
</organism>
<reference evidence="2 3" key="1">
    <citation type="submission" date="2022-03" db="EMBL/GenBank/DDBJ databases">
        <title>Genomic signatures underlying metal tolerance in selected Arctic bacterial isolates.</title>
        <authorList>
            <person name="Thomas F.A."/>
            <person name="Venkatachalam S."/>
            <person name="Krishnan K.P."/>
        </authorList>
    </citation>
    <scope>NUCLEOTIDE SEQUENCE [LARGE SCALE GENOMIC DNA]</scope>
    <source>
        <strain evidence="2 3">HM116</strain>
    </source>
</reference>
<dbReference type="EMBL" id="JAKVTW010000019">
    <property type="protein sequence ID" value="MCH4813428.1"/>
    <property type="molecule type" value="Genomic_DNA"/>
</dbReference>
<comment type="caution">
    <text evidence="2">The sequence shown here is derived from an EMBL/GenBank/DDBJ whole genome shotgun (WGS) entry which is preliminary data.</text>
</comment>
<protein>
    <submittedName>
        <fullName evidence="2">Uncharacterized protein</fullName>
    </submittedName>
</protein>
<dbReference type="Proteomes" id="UP001320609">
    <property type="component" value="Unassembled WGS sequence"/>
</dbReference>
<gene>
    <name evidence="2" type="ORF">MLE19_19020</name>
</gene>
<dbReference type="RefSeq" id="WP_240719692.1">
    <property type="nucleotide sequence ID" value="NZ_JAKVTW010000019.1"/>
</dbReference>
<accession>A0ABS9SBD2</accession>
<feature type="transmembrane region" description="Helical" evidence="1">
    <location>
        <begin position="64"/>
        <end position="87"/>
    </location>
</feature>
<feature type="transmembrane region" description="Helical" evidence="1">
    <location>
        <begin position="108"/>
        <end position="128"/>
    </location>
</feature>
<evidence type="ECO:0000313" key="3">
    <source>
        <dbReference type="Proteomes" id="UP001320609"/>
    </source>
</evidence>
<name>A0ABS9SBD2_9GAMM</name>
<sequence length="140" mass="16058">MAIEIITYGMLEGSGKVWVDEQEARIRRETTKWLALVLIGLVSPIALSFLRMETQDPALWFQRSGSIMVVLALLAELRVVIIDRLIIARDHSFLYCHMYIENKYQAKLRVINYVTYFVVAVGTLVWGFGDVFYANIVLAK</sequence>